<dbReference type="Proteomes" id="UP001158576">
    <property type="component" value="Chromosome 2"/>
</dbReference>
<name>A0ABN7T812_OIKDI</name>
<keyword evidence="2" id="KW-1133">Transmembrane helix</keyword>
<dbReference type="InterPro" id="IPR035972">
    <property type="entry name" value="GLA-like_dom_SF"/>
</dbReference>
<dbReference type="SMART" id="SM00069">
    <property type="entry name" value="GLA"/>
    <property type="match status" value="1"/>
</dbReference>
<evidence type="ECO:0000256" key="2">
    <source>
        <dbReference type="SAM" id="Phobius"/>
    </source>
</evidence>
<evidence type="ECO:0000313" key="5">
    <source>
        <dbReference type="Proteomes" id="UP001158576"/>
    </source>
</evidence>
<dbReference type="Pfam" id="PF00594">
    <property type="entry name" value="Gla"/>
    <property type="match status" value="1"/>
</dbReference>
<gene>
    <name evidence="4" type="ORF">OKIOD_LOCUS16459</name>
</gene>
<keyword evidence="1" id="KW-1015">Disulfide bond</keyword>
<dbReference type="Gene3D" id="4.10.740.10">
    <property type="entry name" value="Coagulation Factor IX"/>
    <property type="match status" value="1"/>
</dbReference>
<dbReference type="EMBL" id="OU015567">
    <property type="protein sequence ID" value="CAG5113604.1"/>
    <property type="molecule type" value="Genomic_DNA"/>
</dbReference>
<proteinExistence type="predicted"/>
<keyword evidence="2" id="KW-0472">Membrane</keyword>
<protein>
    <submittedName>
        <fullName evidence="4">Oidioi.mRNA.OKI2018_I69.chr2.g7694.t1.cds</fullName>
    </submittedName>
</protein>
<evidence type="ECO:0000259" key="3">
    <source>
        <dbReference type="PROSITE" id="PS50998"/>
    </source>
</evidence>
<organism evidence="4 5">
    <name type="scientific">Oikopleura dioica</name>
    <name type="common">Tunicate</name>
    <dbReference type="NCBI Taxonomy" id="34765"/>
    <lineage>
        <taxon>Eukaryota</taxon>
        <taxon>Metazoa</taxon>
        <taxon>Chordata</taxon>
        <taxon>Tunicata</taxon>
        <taxon>Appendicularia</taxon>
        <taxon>Copelata</taxon>
        <taxon>Oikopleuridae</taxon>
        <taxon>Oikopleura</taxon>
    </lineage>
</organism>
<keyword evidence="5" id="KW-1185">Reference proteome</keyword>
<dbReference type="PROSITE" id="PS50998">
    <property type="entry name" value="GLA_2"/>
    <property type="match status" value="1"/>
</dbReference>
<dbReference type="SUPFAM" id="SSF57630">
    <property type="entry name" value="GLA-domain"/>
    <property type="match status" value="1"/>
</dbReference>
<keyword evidence="2" id="KW-0812">Transmembrane</keyword>
<evidence type="ECO:0000256" key="1">
    <source>
        <dbReference type="ARBA" id="ARBA00023157"/>
    </source>
</evidence>
<reference evidence="4 5" key="1">
    <citation type="submission" date="2021-04" db="EMBL/GenBank/DDBJ databases">
        <authorList>
            <person name="Bliznina A."/>
        </authorList>
    </citation>
    <scope>NUCLEOTIDE SEQUENCE [LARGE SCALE GENOMIC DNA]</scope>
</reference>
<dbReference type="InterPro" id="IPR017857">
    <property type="entry name" value="Coagulation_fac-like_Gla_dom"/>
</dbReference>
<dbReference type="InterPro" id="IPR000294">
    <property type="entry name" value="GLA_domain"/>
</dbReference>
<feature type="domain" description="Gla" evidence="3">
    <location>
        <begin position="38"/>
        <end position="78"/>
    </location>
</feature>
<feature type="transmembrane region" description="Helical" evidence="2">
    <location>
        <begin position="362"/>
        <end position="382"/>
    </location>
</feature>
<evidence type="ECO:0000313" key="4">
    <source>
        <dbReference type="EMBL" id="CAG5113604.1"/>
    </source>
</evidence>
<accession>A0ABN7T812</accession>
<sequence>MDSLRISKREASQFLGRDRRENTRSHLEEGSLFSNNDNLERECLEEKCSLAELNEVYESDKGPQFQKGLYTAAREYLENLHLVEQRSCAEHIHVVDTRHQVDGMYYAVYDYTISAVNTYLKPFIYQHATIPQLALVLCSDDVDQSCKWRFVNTKTQKCTNRCYSTRPGVEFCPSFDFSNFGYPYNNPGSLTLEKVNYVSTSIPCWQSHGTSHQGCKCNHETRVCERQLLLYNTLWNRCDHNCKAASGCNDFKHAFCCSEEQGNTSCPPEMNHHLGSGYKFVYPLYWSEWSPCPDDNKDDCRVCVNSEENNRKCGDNLRRRGEKKTSSHFNADRNSYNYLSNLRNLNEEYLDIPPKSAYVSPLAYTIPIILFVIILCLGIFLVNRFYRRSRVSSIRDNPSQTFERPTGNPFAINERRFSASLPHGGSQDFRLEPVRLPPSFK</sequence>